<proteinExistence type="predicted"/>
<evidence type="ECO:0000313" key="1">
    <source>
        <dbReference type="EMBL" id="KIW36566.1"/>
    </source>
</evidence>
<dbReference type="Proteomes" id="UP000053342">
    <property type="component" value="Unassembled WGS sequence"/>
</dbReference>
<dbReference type="RefSeq" id="XP_016256782.1">
    <property type="nucleotide sequence ID" value="XM_016412849.1"/>
</dbReference>
<dbReference type="HOGENOM" id="CLU_1992655_0_0_1"/>
<dbReference type="GeneID" id="27363290"/>
<sequence length="125" mass="14261">MLQKGCADPEIYKYTHQLNHPLPVAEMRSATEVWLPRWRDLAASVVVPVMIGFAGDDLMWKSTEEHLQEFSGAFLRSERVDGCIITGAPHNMEMSYWATGWYARCFGFALECAARFEQKKCLSQV</sequence>
<gene>
    <name evidence="1" type="ORF">PV06_11216</name>
</gene>
<dbReference type="AlphaFoldDB" id="A0A0D2A8C6"/>
<organism evidence="1 2">
    <name type="scientific">Exophiala oligosperma</name>
    <dbReference type="NCBI Taxonomy" id="215243"/>
    <lineage>
        <taxon>Eukaryota</taxon>
        <taxon>Fungi</taxon>
        <taxon>Dikarya</taxon>
        <taxon>Ascomycota</taxon>
        <taxon>Pezizomycotina</taxon>
        <taxon>Eurotiomycetes</taxon>
        <taxon>Chaetothyriomycetidae</taxon>
        <taxon>Chaetothyriales</taxon>
        <taxon>Herpotrichiellaceae</taxon>
        <taxon>Exophiala</taxon>
    </lineage>
</organism>
<name>A0A0D2A8C6_9EURO</name>
<dbReference type="VEuPathDB" id="FungiDB:PV06_11216"/>
<dbReference type="EMBL" id="KN847353">
    <property type="protein sequence ID" value="KIW36566.1"/>
    <property type="molecule type" value="Genomic_DNA"/>
</dbReference>
<keyword evidence="2" id="KW-1185">Reference proteome</keyword>
<dbReference type="STRING" id="215243.A0A0D2A8C6"/>
<evidence type="ECO:0000313" key="2">
    <source>
        <dbReference type="Proteomes" id="UP000053342"/>
    </source>
</evidence>
<accession>A0A0D2A8C6</accession>
<protein>
    <submittedName>
        <fullName evidence="1">Uncharacterized protein</fullName>
    </submittedName>
</protein>
<reference evidence="1 2" key="1">
    <citation type="submission" date="2015-01" db="EMBL/GenBank/DDBJ databases">
        <title>The Genome Sequence of Exophiala oligosperma CBS72588.</title>
        <authorList>
            <consortium name="The Broad Institute Genomics Platform"/>
            <person name="Cuomo C."/>
            <person name="de Hoog S."/>
            <person name="Gorbushina A."/>
            <person name="Stielow B."/>
            <person name="Teixiera M."/>
            <person name="Abouelleil A."/>
            <person name="Chapman S.B."/>
            <person name="Priest M."/>
            <person name="Young S.K."/>
            <person name="Wortman J."/>
            <person name="Nusbaum C."/>
            <person name="Birren B."/>
        </authorList>
    </citation>
    <scope>NUCLEOTIDE SEQUENCE [LARGE SCALE GENOMIC DNA]</scope>
    <source>
        <strain evidence="1 2">CBS 72588</strain>
    </source>
</reference>
<dbReference type="OrthoDB" id="5371334at2759"/>